<dbReference type="InterPro" id="IPR015422">
    <property type="entry name" value="PyrdxlP-dep_Trfase_small"/>
</dbReference>
<keyword evidence="2" id="KW-1185">Reference proteome</keyword>
<protein>
    <submittedName>
        <fullName evidence="1">Uncharacterized protein</fullName>
    </submittedName>
</protein>
<gene>
    <name evidence="1" type="ORF">WDJ61_03440</name>
</gene>
<evidence type="ECO:0000313" key="2">
    <source>
        <dbReference type="Proteomes" id="UP001387364"/>
    </source>
</evidence>
<name>A0ABZ2N802_9BACI</name>
<evidence type="ECO:0000313" key="1">
    <source>
        <dbReference type="EMBL" id="WXB93715.1"/>
    </source>
</evidence>
<dbReference type="InterPro" id="IPR015424">
    <property type="entry name" value="PyrdxlP-dep_Trfase"/>
</dbReference>
<dbReference type="Proteomes" id="UP001387364">
    <property type="component" value="Chromosome"/>
</dbReference>
<dbReference type="EMBL" id="CP147404">
    <property type="protein sequence ID" value="WXB93715.1"/>
    <property type="molecule type" value="Genomic_DNA"/>
</dbReference>
<accession>A0ABZ2N802</accession>
<dbReference type="SUPFAM" id="SSF53383">
    <property type="entry name" value="PLP-dependent transferases"/>
    <property type="match status" value="1"/>
</dbReference>
<dbReference type="Gene3D" id="3.90.1150.10">
    <property type="entry name" value="Aspartate Aminotransferase, domain 1"/>
    <property type="match status" value="1"/>
</dbReference>
<sequence length="50" mass="5997">MKRDLLVQGLEEHLYEEIDFLVPDGGIHLWGKLHSAIDEKNYWKRPFVME</sequence>
<dbReference type="RefSeq" id="WP_338753171.1">
    <property type="nucleotide sequence ID" value="NZ_CP147404.1"/>
</dbReference>
<organism evidence="1 2">
    <name type="scientific">Bacillus kandeliae</name>
    <dbReference type="NCBI Taxonomy" id="3129297"/>
    <lineage>
        <taxon>Bacteria</taxon>
        <taxon>Bacillati</taxon>
        <taxon>Bacillota</taxon>
        <taxon>Bacilli</taxon>
        <taxon>Bacillales</taxon>
        <taxon>Bacillaceae</taxon>
        <taxon>Bacillus</taxon>
    </lineage>
</organism>
<proteinExistence type="predicted"/>
<reference evidence="1 2" key="1">
    <citation type="submission" date="2024-02" db="EMBL/GenBank/DDBJ databases">
        <title>Seven novel Bacillus-like species.</title>
        <authorList>
            <person name="Liu G."/>
        </authorList>
    </citation>
    <scope>NUCLEOTIDE SEQUENCE [LARGE SCALE GENOMIC DNA]</scope>
    <source>
        <strain evidence="1 2">FJAT-52991</strain>
    </source>
</reference>